<feature type="transmembrane region" description="Helical" evidence="1">
    <location>
        <begin position="150"/>
        <end position="175"/>
    </location>
</feature>
<dbReference type="InterPro" id="IPR006621">
    <property type="entry name" value="Nose-resist-to-fluoxetine_N"/>
</dbReference>
<dbReference type="Pfam" id="PF20146">
    <property type="entry name" value="NRF"/>
    <property type="match status" value="1"/>
</dbReference>
<feature type="domain" description="Nose resistant-to-fluoxetine protein N-terminal" evidence="3">
    <location>
        <begin position="1"/>
        <end position="112"/>
    </location>
</feature>
<dbReference type="InterPro" id="IPR002656">
    <property type="entry name" value="Acyl_transf_3_dom"/>
</dbReference>
<dbReference type="EMBL" id="GECU01014041">
    <property type="protein sequence ID" value="JAS93665.1"/>
    <property type="molecule type" value="Transcribed_RNA"/>
</dbReference>
<evidence type="ECO:0000259" key="2">
    <source>
        <dbReference type="Pfam" id="PF01757"/>
    </source>
</evidence>
<sequence>MLESSTLSPSGILSGNSDQLGHFDSCLGVQLKSEGLVGQYCLATLHLSPTPRAYPTYFLEGHRSDPLSLHYPPNLSFWDKLKVTKDPSKKVRGVVRWALCLPASCRVVDIHSTLQRTLQTLRPAELEIRAELTSRACTSTVDSESQSPSAAYYFIKWLLIMSLACVVLASTYDMLVYRKHIQKNKPPGIGTQLMLCYSIYENLSALKRPDPSTDLAVIHGMRTYSMFLIILGHRCLFSYGGPFHNPEFLEYRYRRFEDILLLNGTLIVDTFFVLSGFLTCRMLFLELKRKGNFRLIAIYLYRWLRITPIYMLMVVCYAAVLPHLGSGPVWKLKAGLEAERCSNNWWTNLLYINNYINEDQMCVFQSWYISCDMHYSLVAPL</sequence>
<feature type="transmembrane region" description="Helical" evidence="1">
    <location>
        <begin position="260"/>
        <end position="284"/>
    </location>
</feature>
<gene>
    <name evidence="4" type="ORF">g.10316</name>
</gene>
<dbReference type="GO" id="GO:0016747">
    <property type="term" value="F:acyltransferase activity, transferring groups other than amino-acyl groups"/>
    <property type="evidence" value="ECO:0007669"/>
    <property type="project" value="InterPro"/>
</dbReference>
<feature type="transmembrane region" description="Helical" evidence="1">
    <location>
        <begin position="296"/>
        <end position="320"/>
    </location>
</feature>
<keyword evidence="1" id="KW-0812">Transmembrane</keyword>
<dbReference type="InterPro" id="IPR052728">
    <property type="entry name" value="O2_lipid_transport_reg"/>
</dbReference>
<accession>A0A1B6J389</accession>
<keyword evidence="1" id="KW-1133">Transmembrane helix</keyword>
<evidence type="ECO:0000259" key="3">
    <source>
        <dbReference type="Pfam" id="PF20146"/>
    </source>
</evidence>
<proteinExistence type="predicted"/>
<name>A0A1B6J389_9HEMI</name>
<reference evidence="4" key="1">
    <citation type="submission" date="2015-11" db="EMBL/GenBank/DDBJ databases">
        <title>De novo transcriptome assembly of four potential Pierce s Disease insect vectors from Arizona vineyards.</title>
        <authorList>
            <person name="Tassone E.E."/>
        </authorList>
    </citation>
    <scope>NUCLEOTIDE SEQUENCE</scope>
</reference>
<dbReference type="PANTHER" id="PTHR11161:SF71">
    <property type="entry name" value="NOSE RESISTANT-TO-FLUOXETINE PROTEIN N-TERMINAL DOMAIN-CONTAINING PROTEIN"/>
    <property type="match status" value="1"/>
</dbReference>
<evidence type="ECO:0000256" key="1">
    <source>
        <dbReference type="SAM" id="Phobius"/>
    </source>
</evidence>
<feature type="non-terminal residue" evidence="4">
    <location>
        <position position="381"/>
    </location>
</feature>
<organism evidence="4">
    <name type="scientific">Homalodisca liturata</name>
    <dbReference type="NCBI Taxonomy" id="320908"/>
    <lineage>
        <taxon>Eukaryota</taxon>
        <taxon>Metazoa</taxon>
        <taxon>Ecdysozoa</taxon>
        <taxon>Arthropoda</taxon>
        <taxon>Hexapoda</taxon>
        <taxon>Insecta</taxon>
        <taxon>Pterygota</taxon>
        <taxon>Neoptera</taxon>
        <taxon>Paraneoptera</taxon>
        <taxon>Hemiptera</taxon>
        <taxon>Auchenorrhyncha</taxon>
        <taxon>Membracoidea</taxon>
        <taxon>Cicadellidae</taxon>
        <taxon>Cicadellinae</taxon>
        <taxon>Proconiini</taxon>
        <taxon>Homalodisca</taxon>
    </lineage>
</organism>
<dbReference type="AlphaFoldDB" id="A0A1B6J389"/>
<dbReference type="PANTHER" id="PTHR11161">
    <property type="entry name" value="O-ACYLTRANSFERASE"/>
    <property type="match status" value="1"/>
</dbReference>
<keyword evidence="1" id="KW-0472">Membrane</keyword>
<dbReference type="Pfam" id="PF01757">
    <property type="entry name" value="Acyl_transf_3"/>
    <property type="match status" value="1"/>
</dbReference>
<feature type="transmembrane region" description="Helical" evidence="1">
    <location>
        <begin position="223"/>
        <end position="240"/>
    </location>
</feature>
<protein>
    <submittedName>
        <fullName evidence="4">Uncharacterized protein</fullName>
    </submittedName>
</protein>
<feature type="domain" description="Acyltransferase 3" evidence="2">
    <location>
        <begin position="218"/>
        <end position="381"/>
    </location>
</feature>
<evidence type="ECO:0000313" key="4">
    <source>
        <dbReference type="EMBL" id="JAS93665.1"/>
    </source>
</evidence>